<dbReference type="AlphaFoldDB" id="A0A0B7BMG6"/>
<accession>A0A0B7BMG6</accession>
<proteinExistence type="predicted"/>
<organism evidence="1">
    <name type="scientific">Arion vulgaris</name>
    <dbReference type="NCBI Taxonomy" id="1028688"/>
    <lineage>
        <taxon>Eukaryota</taxon>
        <taxon>Metazoa</taxon>
        <taxon>Spiralia</taxon>
        <taxon>Lophotrochozoa</taxon>
        <taxon>Mollusca</taxon>
        <taxon>Gastropoda</taxon>
        <taxon>Heterobranchia</taxon>
        <taxon>Euthyneura</taxon>
        <taxon>Panpulmonata</taxon>
        <taxon>Eupulmonata</taxon>
        <taxon>Stylommatophora</taxon>
        <taxon>Helicina</taxon>
        <taxon>Arionoidea</taxon>
        <taxon>Arionidae</taxon>
        <taxon>Arion</taxon>
    </lineage>
</organism>
<evidence type="ECO:0000313" key="1">
    <source>
        <dbReference type="EMBL" id="CEK94097.1"/>
    </source>
</evidence>
<sequence>MTENTHLHIYVSKHRGDMNTKISKLPKHVKSLAEFFLFVFELLKKWVILKITQLPLKLTVAP</sequence>
<protein>
    <submittedName>
        <fullName evidence="1">Uncharacterized protein</fullName>
    </submittedName>
</protein>
<reference evidence="1" key="1">
    <citation type="submission" date="2014-12" db="EMBL/GenBank/DDBJ databases">
        <title>Insight into the proteome of Arion vulgaris.</title>
        <authorList>
            <person name="Aradska J."/>
            <person name="Bulat T."/>
            <person name="Smidak R."/>
            <person name="Sarate P."/>
            <person name="Gangsoo J."/>
            <person name="Sialana F."/>
            <person name="Bilban M."/>
            <person name="Lubec G."/>
        </authorList>
    </citation>
    <scope>NUCLEOTIDE SEQUENCE</scope>
    <source>
        <tissue evidence="1">Skin</tissue>
    </source>
</reference>
<name>A0A0B7BMG6_9EUPU</name>
<gene>
    <name evidence="1" type="primary">ORF198924</name>
    <name evidence="2" type="synonym">ORF198930</name>
</gene>
<dbReference type="EMBL" id="HACG01047232">
    <property type="protein sequence ID" value="CEK94097.1"/>
    <property type="molecule type" value="Transcribed_RNA"/>
</dbReference>
<evidence type="ECO:0000313" key="2">
    <source>
        <dbReference type="EMBL" id="CEK94098.1"/>
    </source>
</evidence>
<dbReference type="EMBL" id="HACG01047233">
    <property type="protein sequence ID" value="CEK94098.1"/>
    <property type="molecule type" value="Transcribed_RNA"/>
</dbReference>